<dbReference type="HOGENOM" id="CLU_3137412_0_0_9"/>
<dbReference type="EMBL" id="CP002360">
    <property type="protein sequence ID" value="AEE95764.1"/>
    <property type="molecule type" value="Genomic_DNA"/>
</dbReference>
<sequence>MTYRVSGIANVVVEANDKREAIAKAREEKPSVVWVEADEIKDGGDNNDD</sequence>
<gene>
    <name evidence="1" type="ordered locus">Mahau_0560</name>
</gene>
<protein>
    <submittedName>
        <fullName evidence="1">Uncharacterized protein</fullName>
    </submittedName>
</protein>
<name>F3ZZF4_MAHA5</name>
<reference evidence="2" key="1">
    <citation type="submission" date="2010-11" db="EMBL/GenBank/DDBJ databases">
        <title>The complete genome of Mahella australiensis DSM 15567.</title>
        <authorList>
            <consortium name="US DOE Joint Genome Institute (JGI-PGF)"/>
            <person name="Lucas S."/>
            <person name="Copeland A."/>
            <person name="Lapidus A."/>
            <person name="Bruce D."/>
            <person name="Goodwin L."/>
            <person name="Pitluck S."/>
            <person name="Kyrpides N."/>
            <person name="Mavromatis K."/>
            <person name="Pagani I."/>
            <person name="Ivanova N."/>
            <person name="Teshima H."/>
            <person name="Brettin T."/>
            <person name="Detter J.C."/>
            <person name="Han C."/>
            <person name="Tapia R."/>
            <person name="Land M."/>
            <person name="Hauser L."/>
            <person name="Markowitz V."/>
            <person name="Cheng J.-F."/>
            <person name="Hugenholtz P."/>
            <person name="Woyke T."/>
            <person name="Wu D."/>
            <person name="Spring S."/>
            <person name="Pukall R."/>
            <person name="Steenblock K."/>
            <person name="Schneider S."/>
            <person name="Klenk H.-P."/>
            <person name="Eisen J.A."/>
        </authorList>
    </citation>
    <scope>NUCLEOTIDE SEQUENCE [LARGE SCALE GENOMIC DNA]</scope>
    <source>
        <strain evidence="2">DSM 15567 / CIP 107919 / 50-1 BON</strain>
    </source>
</reference>
<dbReference type="AlphaFoldDB" id="F3ZZF4"/>
<reference evidence="1 2" key="2">
    <citation type="journal article" date="2011" name="Stand. Genomic Sci.">
        <title>Complete genome sequence of Mahella australiensis type strain (50-1 BON).</title>
        <authorList>
            <person name="Sikorski J."/>
            <person name="Teshima H."/>
            <person name="Nolan M."/>
            <person name="Lucas S."/>
            <person name="Hammon N."/>
            <person name="Deshpande S."/>
            <person name="Cheng J.F."/>
            <person name="Pitluck S."/>
            <person name="Liolios K."/>
            <person name="Pagani I."/>
            <person name="Ivanova N."/>
            <person name="Huntemann M."/>
            <person name="Mavromatis K."/>
            <person name="Ovchinikova G."/>
            <person name="Pati A."/>
            <person name="Tapia R."/>
            <person name="Han C."/>
            <person name="Goodwin L."/>
            <person name="Chen A."/>
            <person name="Palaniappan K."/>
            <person name="Land M."/>
            <person name="Hauser L."/>
            <person name="Ngatchou-Djao O.D."/>
            <person name="Rohde M."/>
            <person name="Pukall R."/>
            <person name="Spring S."/>
            <person name="Abt B."/>
            <person name="Goker M."/>
            <person name="Detter J.C."/>
            <person name="Woyke T."/>
            <person name="Bristow J."/>
            <person name="Markowitz V."/>
            <person name="Hugenholtz P."/>
            <person name="Eisen J.A."/>
            <person name="Kyrpides N.C."/>
            <person name="Klenk H.P."/>
            <person name="Lapidus A."/>
        </authorList>
    </citation>
    <scope>NUCLEOTIDE SEQUENCE [LARGE SCALE GENOMIC DNA]</scope>
    <source>
        <strain evidence="2">DSM 15567 / CIP 107919 / 50-1 BON</strain>
    </source>
</reference>
<evidence type="ECO:0000313" key="1">
    <source>
        <dbReference type="EMBL" id="AEE95764.1"/>
    </source>
</evidence>
<organism evidence="1 2">
    <name type="scientific">Mahella australiensis (strain DSM 15567 / CIP 107919 / 50-1 BON)</name>
    <dbReference type="NCBI Taxonomy" id="697281"/>
    <lineage>
        <taxon>Bacteria</taxon>
        <taxon>Bacillati</taxon>
        <taxon>Bacillota</taxon>
        <taxon>Clostridia</taxon>
        <taxon>Thermoanaerobacterales</taxon>
        <taxon>Thermoanaerobacterales Family IV. Incertae Sedis</taxon>
        <taxon>Mahella</taxon>
    </lineage>
</organism>
<dbReference type="KEGG" id="mas:Mahau_0560"/>
<accession>F3ZZF4</accession>
<evidence type="ECO:0000313" key="2">
    <source>
        <dbReference type="Proteomes" id="UP000008457"/>
    </source>
</evidence>
<dbReference type="RefSeq" id="WP_013780197.1">
    <property type="nucleotide sequence ID" value="NC_015520.1"/>
</dbReference>
<proteinExistence type="predicted"/>
<dbReference type="STRING" id="697281.Mahau_0560"/>
<dbReference type="Proteomes" id="UP000008457">
    <property type="component" value="Chromosome"/>
</dbReference>
<keyword evidence="2" id="KW-1185">Reference proteome</keyword>